<evidence type="ECO:0000313" key="2">
    <source>
        <dbReference type="WBParaSite" id="PSAMB.scaffold925size38536.g9836.t1"/>
    </source>
</evidence>
<keyword evidence="1" id="KW-1185">Reference proteome</keyword>
<reference evidence="2" key="1">
    <citation type="submission" date="2022-11" db="UniProtKB">
        <authorList>
            <consortium name="WormBaseParasite"/>
        </authorList>
    </citation>
    <scope>IDENTIFICATION</scope>
</reference>
<dbReference type="Proteomes" id="UP000887566">
    <property type="component" value="Unplaced"/>
</dbReference>
<accession>A0A914XNV4</accession>
<evidence type="ECO:0000313" key="1">
    <source>
        <dbReference type="Proteomes" id="UP000887566"/>
    </source>
</evidence>
<organism evidence="1 2">
    <name type="scientific">Plectus sambesii</name>
    <dbReference type="NCBI Taxonomy" id="2011161"/>
    <lineage>
        <taxon>Eukaryota</taxon>
        <taxon>Metazoa</taxon>
        <taxon>Ecdysozoa</taxon>
        <taxon>Nematoda</taxon>
        <taxon>Chromadorea</taxon>
        <taxon>Plectida</taxon>
        <taxon>Plectina</taxon>
        <taxon>Plectoidea</taxon>
        <taxon>Plectidae</taxon>
        <taxon>Plectus</taxon>
    </lineage>
</organism>
<dbReference type="WBParaSite" id="PSAMB.scaffold925size38536.g9836.t1">
    <property type="protein sequence ID" value="PSAMB.scaffold925size38536.g9836.t1"/>
    <property type="gene ID" value="PSAMB.scaffold925size38536.g9836"/>
</dbReference>
<protein>
    <submittedName>
        <fullName evidence="2">Uncharacterized protein</fullName>
    </submittedName>
</protein>
<dbReference type="AlphaFoldDB" id="A0A914XNV4"/>
<sequence>MESIPCASVFAVSSHYQWPVIQYKSKHWDSTVLEFSYKSAGPKDSNMVYYQCIACKNLSNLGCVGGEKSGVAHIKLVNGVIVTNPDKTNMPQSCGTGSNTSTAAEEETFLQKYDLTPNCVMVVFFAISDLELLLEAEFVLCDGNHKYNPPEFHKPGQLCILHTIIKGKCHPFLFALMKKTNQDAYRSLFNCLQQAMIA</sequence>
<name>A0A914XNV4_9BILA</name>
<proteinExistence type="predicted"/>